<dbReference type="SUPFAM" id="SSF52540">
    <property type="entry name" value="P-loop containing nucleoside triphosphate hydrolases"/>
    <property type="match status" value="1"/>
</dbReference>
<evidence type="ECO:0000313" key="2">
    <source>
        <dbReference type="EMBL" id="KKM68262.1"/>
    </source>
</evidence>
<dbReference type="Pfam" id="PF13401">
    <property type="entry name" value="AAA_22"/>
    <property type="match status" value="1"/>
</dbReference>
<comment type="caution">
    <text evidence="2">The sequence shown here is derived from an EMBL/GenBank/DDBJ whole genome shotgun (WGS) entry which is preliminary data.</text>
</comment>
<dbReference type="PANTHER" id="PTHR35894:SF1">
    <property type="entry name" value="PHOSPHORIBULOKINASE _ URIDINE KINASE FAMILY"/>
    <property type="match status" value="1"/>
</dbReference>
<name>A0A0F9MGQ1_9ZZZZ</name>
<protein>
    <recommendedName>
        <fullName evidence="1">ORC1/DEAH AAA+ ATPase domain-containing protein</fullName>
    </recommendedName>
</protein>
<dbReference type="Gene3D" id="3.40.50.300">
    <property type="entry name" value="P-loop containing nucleotide triphosphate hydrolases"/>
    <property type="match status" value="1"/>
</dbReference>
<dbReference type="InterPro" id="IPR049945">
    <property type="entry name" value="AAA_22"/>
</dbReference>
<dbReference type="InterPro" id="IPR027417">
    <property type="entry name" value="P-loop_NTPase"/>
</dbReference>
<sequence>MYTEHFGLNFKPFNLVPDPKFLYLSPVHKKALTMLEYGLMSQAGFTVVTGEIGAGKTTLIRSLLKKLDDEYLIGLINNTSESFGELMEWVLDAFDIDSDATDNAGRYRDYVDYVIEQHAQGRKIVLIVDEAQNLSVKALEELRLLSNVNIDADIFMQLVLTGQPELSDKLNLPELEQFAQRIGVEYHLKALSYPETQKYIEHRMEIAGADHKIFTNEACAAIFCYSEGVPRRINNLADFALVYAFADDAKEVSVNTVLDMIKEKRSSTIIKTKESQNPDVKRVRSWLLELYNIHLV</sequence>
<evidence type="ECO:0000259" key="1">
    <source>
        <dbReference type="Pfam" id="PF13401"/>
    </source>
</evidence>
<feature type="domain" description="ORC1/DEAH AAA+ ATPase" evidence="1">
    <location>
        <begin position="41"/>
        <end position="170"/>
    </location>
</feature>
<accession>A0A0F9MGQ1</accession>
<proteinExistence type="predicted"/>
<dbReference type="AlphaFoldDB" id="A0A0F9MGQ1"/>
<dbReference type="EMBL" id="LAZR01010201">
    <property type="protein sequence ID" value="KKM68262.1"/>
    <property type="molecule type" value="Genomic_DNA"/>
</dbReference>
<dbReference type="PANTHER" id="PTHR35894">
    <property type="entry name" value="GENERAL SECRETION PATHWAY PROTEIN A-RELATED"/>
    <property type="match status" value="1"/>
</dbReference>
<organism evidence="2">
    <name type="scientific">marine sediment metagenome</name>
    <dbReference type="NCBI Taxonomy" id="412755"/>
    <lineage>
        <taxon>unclassified sequences</taxon>
        <taxon>metagenomes</taxon>
        <taxon>ecological metagenomes</taxon>
    </lineage>
</organism>
<gene>
    <name evidence="2" type="ORF">LCGC14_1462650</name>
</gene>
<reference evidence="2" key="1">
    <citation type="journal article" date="2015" name="Nature">
        <title>Complex archaea that bridge the gap between prokaryotes and eukaryotes.</title>
        <authorList>
            <person name="Spang A."/>
            <person name="Saw J.H."/>
            <person name="Jorgensen S.L."/>
            <person name="Zaremba-Niedzwiedzka K."/>
            <person name="Martijn J."/>
            <person name="Lind A.E."/>
            <person name="van Eijk R."/>
            <person name="Schleper C."/>
            <person name="Guy L."/>
            <person name="Ettema T.J."/>
        </authorList>
    </citation>
    <scope>NUCLEOTIDE SEQUENCE</scope>
</reference>
<dbReference type="InterPro" id="IPR052026">
    <property type="entry name" value="ExeA_AAA_ATPase_DNA-bind"/>
</dbReference>
<dbReference type="GO" id="GO:0016887">
    <property type="term" value="F:ATP hydrolysis activity"/>
    <property type="evidence" value="ECO:0007669"/>
    <property type="project" value="InterPro"/>
</dbReference>